<organism evidence="12 13">
    <name type="scientific">Gigaspora margarita</name>
    <dbReference type="NCBI Taxonomy" id="4874"/>
    <lineage>
        <taxon>Eukaryota</taxon>
        <taxon>Fungi</taxon>
        <taxon>Fungi incertae sedis</taxon>
        <taxon>Mucoromycota</taxon>
        <taxon>Glomeromycotina</taxon>
        <taxon>Glomeromycetes</taxon>
        <taxon>Diversisporales</taxon>
        <taxon>Gigasporaceae</taxon>
        <taxon>Gigaspora</taxon>
    </lineage>
</organism>
<dbReference type="SUPFAM" id="SSF52768">
    <property type="entry name" value="Arginase/deacetylase"/>
    <property type="match status" value="1"/>
</dbReference>
<comment type="similarity">
    <text evidence="2">Belongs to the histone deacetylase family. HD type 2 subfamily.</text>
</comment>
<reference evidence="12 13" key="1">
    <citation type="submission" date="2021-06" db="EMBL/GenBank/DDBJ databases">
        <authorList>
            <person name="Kallberg Y."/>
            <person name="Tangrot J."/>
            <person name="Rosling A."/>
        </authorList>
    </citation>
    <scope>NUCLEOTIDE SEQUENCE [LARGE SCALE GENOMIC DNA]</scope>
    <source>
        <strain evidence="12 13">120-4 pot B 10/14</strain>
    </source>
</reference>
<comment type="caution">
    <text evidence="12">The sequence shown here is derived from an EMBL/GenBank/DDBJ whole genome shotgun (WGS) entry which is preliminary data.</text>
</comment>
<dbReference type="PANTHER" id="PTHR10625:SF5">
    <property type="entry name" value="HISTONE DEACETYLASE"/>
    <property type="match status" value="1"/>
</dbReference>
<dbReference type="InterPro" id="IPR037138">
    <property type="entry name" value="His_deacetylse_dom_sf"/>
</dbReference>
<dbReference type="EMBL" id="CAJVQB010007437">
    <property type="protein sequence ID" value="CAG8703309.1"/>
    <property type="molecule type" value="Genomic_DNA"/>
</dbReference>
<keyword evidence="4" id="KW-0678">Repressor</keyword>
<dbReference type="InterPro" id="IPR023801">
    <property type="entry name" value="His_deacetylse_dom"/>
</dbReference>
<name>A0ABN7UYN1_GIGMA</name>
<evidence type="ECO:0000259" key="11">
    <source>
        <dbReference type="Pfam" id="PF00850"/>
    </source>
</evidence>
<evidence type="ECO:0000313" key="12">
    <source>
        <dbReference type="EMBL" id="CAG8703309.1"/>
    </source>
</evidence>
<keyword evidence="8" id="KW-0804">Transcription</keyword>
<evidence type="ECO:0000256" key="10">
    <source>
        <dbReference type="SAM" id="MobiDB-lite"/>
    </source>
</evidence>
<dbReference type="Proteomes" id="UP000789901">
    <property type="component" value="Unassembled WGS sequence"/>
</dbReference>
<dbReference type="PANTHER" id="PTHR10625">
    <property type="entry name" value="HISTONE DEACETYLASE HDAC1-RELATED"/>
    <property type="match status" value="1"/>
</dbReference>
<proteinExistence type="inferred from homology"/>
<evidence type="ECO:0000256" key="5">
    <source>
        <dbReference type="ARBA" id="ARBA00022801"/>
    </source>
</evidence>
<evidence type="ECO:0000256" key="9">
    <source>
        <dbReference type="ARBA" id="ARBA00023242"/>
    </source>
</evidence>
<feature type="region of interest" description="Disordered" evidence="10">
    <location>
        <begin position="1"/>
        <end position="34"/>
    </location>
</feature>
<keyword evidence="7" id="KW-0805">Transcription regulation</keyword>
<gene>
    <name evidence="12" type="ORF">GMARGA_LOCUS12269</name>
</gene>
<feature type="domain" description="Histone deacetylase" evidence="11">
    <location>
        <begin position="405"/>
        <end position="514"/>
    </location>
</feature>
<dbReference type="Gene3D" id="3.40.800.20">
    <property type="entry name" value="Histone deacetylase domain"/>
    <property type="match status" value="2"/>
</dbReference>
<keyword evidence="9" id="KW-0539">Nucleus</keyword>
<evidence type="ECO:0000256" key="8">
    <source>
        <dbReference type="ARBA" id="ARBA00023163"/>
    </source>
</evidence>
<sequence length="613" mass="68702">MKRKNTDLSIDTKQVKHQRVEETTPSPDFWPPSPIEYGVNDPVNYWPPTPTTETEDLNNVVSNVEDKQDLSKSDVVVLITQPPPETISNYVRPNDRRFRLQEDNMLPSFNNSEGRIFRIGDRIACYRDGLLTAARIMDIDDPSIPHVDPALQERIFIHFEGWGPEQAKMVTPLDILPYFQSAPVSIGPLGKDDLKSWQEYKCFYQSEEGRLAREHTAIVFDETMLLHECPCRYRDNKSISHPENPERCIEIMGTFESQGLLKRVKRIRSRMATKEELESCHLGEHVATYFSYKKIRMPKIDENFDVKVSNESVADIADIDKKDSVDKVQKLIEWCPPALKDLMSCGERGICCDTTYNPAGTPNAARMAAGSVIEIAGAVASGKVANGFAIVRPPGHHAERNQAIHGNGTQDMFYDRDDVLYLSLHRWDNGNFYPYSGSPSELGSGVGLGKNVNITFSSEDDKSDAMGDTEYVAAFKHIVMPIAMQYNPDLVIVSAGFDAAEGHDDYIGGYKITPREPLSASAGACLSALLGPELSPLEQYQLIGGLNSVKPNSAAVSSFQKVVATLKPYWKFSEEVMRDDFRFSLPSEWRAINSLSTRPKRAPKPKRRMPVEG</sequence>
<dbReference type="EC" id="3.5.1.98" evidence="3"/>
<evidence type="ECO:0000256" key="3">
    <source>
        <dbReference type="ARBA" id="ARBA00012111"/>
    </source>
</evidence>
<evidence type="ECO:0000313" key="13">
    <source>
        <dbReference type="Proteomes" id="UP000789901"/>
    </source>
</evidence>
<evidence type="ECO:0000256" key="7">
    <source>
        <dbReference type="ARBA" id="ARBA00023015"/>
    </source>
</evidence>
<evidence type="ECO:0000256" key="2">
    <source>
        <dbReference type="ARBA" id="ARBA00007738"/>
    </source>
</evidence>
<accession>A0ABN7UYN1</accession>
<dbReference type="Pfam" id="PF00850">
    <property type="entry name" value="Hist_deacetyl"/>
    <property type="match status" value="2"/>
</dbReference>
<dbReference type="InterPro" id="IPR023696">
    <property type="entry name" value="Ureohydrolase_dom_sf"/>
</dbReference>
<evidence type="ECO:0000256" key="4">
    <source>
        <dbReference type="ARBA" id="ARBA00022491"/>
    </source>
</evidence>
<keyword evidence="13" id="KW-1185">Reference proteome</keyword>
<comment type="subcellular location">
    <subcellularLocation>
        <location evidence="1">Nucleus</location>
    </subcellularLocation>
</comment>
<protein>
    <recommendedName>
        <fullName evidence="3">histone deacetylase</fullName>
        <ecNumber evidence="3">3.5.1.98</ecNumber>
    </recommendedName>
</protein>
<evidence type="ECO:0000256" key="1">
    <source>
        <dbReference type="ARBA" id="ARBA00004123"/>
    </source>
</evidence>
<evidence type="ECO:0000256" key="6">
    <source>
        <dbReference type="ARBA" id="ARBA00022853"/>
    </source>
</evidence>
<feature type="domain" description="Histone deacetylase" evidence="11">
    <location>
        <begin position="241"/>
        <end position="403"/>
    </location>
</feature>
<keyword evidence="5" id="KW-0378">Hydrolase</keyword>
<keyword evidence="6" id="KW-0156">Chromatin regulator</keyword>